<proteinExistence type="predicted"/>
<dbReference type="AlphaFoldDB" id="A0A7X1CBC9"/>
<dbReference type="PANTHER" id="PTHR30083">
    <property type="entry name" value="TRANSCRIPTIONAL REGULATOR-RELATED"/>
    <property type="match status" value="1"/>
</dbReference>
<evidence type="ECO:0000259" key="1">
    <source>
        <dbReference type="Pfam" id="PF01507"/>
    </source>
</evidence>
<dbReference type="InterPro" id="IPR021845">
    <property type="entry name" value="DUF3440"/>
</dbReference>
<dbReference type="EMBL" id="JAASTX010000004">
    <property type="protein sequence ID" value="MBC1491025.1"/>
    <property type="molecule type" value="Genomic_DNA"/>
</dbReference>
<comment type="caution">
    <text evidence="3">The sequence shown here is derived from an EMBL/GenBank/DDBJ whole genome shotgun (WGS) entry which is preliminary data.</text>
</comment>
<feature type="domain" description="Phosphoadenosine phosphosulphate reductase" evidence="1">
    <location>
        <begin position="35"/>
        <end position="244"/>
    </location>
</feature>
<protein>
    <submittedName>
        <fullName evidence="3">DUF3440 domain-containing protein</fullName>
    </submittedName>
</protein>
<reference evidence="3 4" key="1">
    <citation type="submission" date="2020-03" db="EMBL/GenBank/DDBJ databases">
        <title>Soil Listeria distribution.</title>
        <authorList>
            <person name="Liao J."/>
            <person name="Wiedmann M."/>
        </authorList>
    </citation>
    <scope>NUCLEOTIDE SEQUENCE [LARGE SCALE GENOMIC DNA]</scope>
    <source>
        <strain evidence="3 4">FSL L7-1547</strain>
    </source>
</reference>
<evidence type="ECO:0000313" key="2">
    <source>
        <dbReference type="EMBL" id="MBC1491025.1"/>
    </source>
</evidence>
<dbReference type="InterPro" id="IPR002500">
    <property type="entry name" value="PAPS_reduct_dom"/>
</dbReference>
<sequence length="442" mass="51795">MKELTKVAGKVYLEQTVLEASKERISYIFNEFEHVYFSVSGGKDSGVMVQLANEVAKKMNRSFDMFVLDIEAHYDATRLFITQLELLSQVNDVYHFCLPFYEDNNTSILQTQWLMWDEDNRDKWVQEMPENAITLNDLDESLKAYFEKSNGNPDKFMSYFAKWYKEIKGADKVACGVGIRADESLNRFRAIAFGKSLYEGKKFTTEIRPGVFNFYPIYDYAVEDVWGVTSQLSFQMNDIYELMYKNGVPLKSQRICQPYGFQQRQGLDQFAALEPDTWRRVVNRVSGANLGNIYAKTSLLGHNGSEKPDNMTWQEYTVFLLETLGLYAPELRDHYHRKIKILMKYYQQKFDMEIADMPDAAPPKKEQDLDERKWHNWQGISKAVEKNDFAFTTRDYGLTKKDEEELYALHEKFGKVLGIEEKQQRVYRKVHEELKRGSENDD</sequence>
<dbReference type="SUPFAM" id="SSF52402">
    <property type="entry name" value="Adenine nucleotide alpha hydrolases-like"/>
    <property type="match status" value="1"/>
</dbReference>
<accession>A0A7X1CBC9</accession>
<evidence type="ECO:0000313" key="3">
    <source>
        <dbReference type="EMBL" id="MBC1491060.1"/>
    </source>
</evidence>
<dbReference type="Gene3D" id="3.40.50.620">
    <property type="entry name" value="HUPs"/>
    <property type="match status" value="1"/>
</dbReference>
<dbReference type="InterPro" id="IPR014729">
    <property type="entry name" value="Rossmann-like_a/b/a_fold"/>
</dbReference>
<organism evidence="3 4">
    <name type="scientific">Listeria booriae</name>
    <dbReference type="NCBI Taxonomy" id="1552123"/>
    <lineage>
        <taxon>Bacteria</taxon>
        <taxon>Bacillati</taxon>
        <taxon>Bacillota</taxon>
        <taxon>Bacilli</taxon>
        <taxon>Bacillales</taxon>
        <taxon>Listeriaceae</taxon>
        <taxon>Listeria</taxon>
    </lineage>
</organism>
<dbReference type="GO" id="GO:0003824">
    <property type="term" value="F:catalytic activity"/>
    <property type="evidence" value="ECO:0007669"/>
    <property type="project" value="InterPro"/>
</dbReference>
<dbReference type="EMBL" id="JAASTX010000004">
    <property type="protein sequence ID" value="MBC1491060.1"/>
    <property type="molecule type" value="Genomic_DNA"/>
</dbReference>
<name>A0A7X1CBC9_9LIST</name>
<dbReference type="GO" id="GO:0071453">
    <property type="term" value="P:cellular response to oxygen levels"/>
    <property type="evidence" value="ECO:0007669"/>
    <property type="project" value="TreeGrafter"/>
</dbReference>
<dbReference type="Proteomes" id="UP000533953">
    <property type="component" value="Unassembled WGS sequence"/>
</dbReference>
<evidence type="ECO:0000313" key="4">
    <source>
        <dbReference type="Proteomes" id="UP000533953"/>
    </source>
</evidence>
<gene>
    <name evidence="2" type="ORF">HCI99_04225</name>
    <name evidence="3" type="ORF">HCI99_04410</name>
</gene>
<dbReference type="Pfam" id="PF11922">
    <property type="entry name" value="DUF3440"/>
    <property type="match status" value="1"/>
</dbReference>
<dbReference type="Pfam" id="PF01507">
    <property type="entry name" value="PAPS_reduct"/>
    <property type="match status" value="1"/>
</dbReference>
<dbReference type="PANTHER" id="PTHR30083:SF0">
    <property type="entry name" value="3'-PHOSPHOADENOSINE 5'-PHOSPHOSULFATE SULFOTRANSFERASE (PAPS REDUCTASE)_FAD SYNTHETASE"/>
    <property type="match status" value="1"/>
</dbReference>